<accession>A0A941FCT0</accession>
<dbReference type="GO" id="GO:0016491">
    <property type="term" value="F:oxidoreductase activity"/>
    <property type="evidence" value="ECO:0007669"/>
    <property type="project" value="UniProtKB-KW"/>
</dbReference>
<reference evidence="5 6" key="1">
    <citation type="submission" date="2021-04" db="EMBL/GenBank/DDBJ databases">
        <title>Characterization of the biosynthetic gene cluster of new lipopeptides with antitumor activity in the genome of the marine Streptomyces PHM034.</title>
        <authorList>
            <person name="Ceniceros A."/>
            <person name="Canedo L."/>
            <person name="Mendez C."/>
            <person name="Olano C."/>
            <person name="Schleissner C."/>
            <person name="Cuevas C."/>
            <person name="De La Calle F."/>
            <person name="Salas J.A."/>
        </authorList>
    </citation>
    <scope>NUCLEOTIDE SEQUENCE [LARGE SCALE GENOMIC DNA]</scope>
    <source>
        <strain evidence="5 6">PHM034</strain>
    </source>
</reference>
<dbReference type="PANTHER" id="PTHR42923">
    <property type="entry name" value="PROTOPORPHYRINOGEN OXIDASE"/>
    <property type="match status" value="1"/>
</dbReference>
<organism evidence="5 6">
    <name type="scientific">Streptomyces tuirus</name>
    <dbReference type="NCBI Taxonomy" id="68278"/>
    <lineage>
        <taxon>Bacteria</taxon>
        <taxon>Bacillati</taxon>
        <taxon>Actinomycetota</taxon>
        <taxon>Actinomycetes</taxon>
        <taxon>Kitasatosporales</taxon>
        <taxon>Streptomycetaceae</taxon>
        <taxon>Streptomyces</taxon>
    </lineage>
</organism>
<dbReference type="Proteomes" id="UP000682308">
    <property type="component" value="Unassembled WGS sequence"/>
</dbReference>
<gene>
    <name evidence="5" type="ORF">KEF29_16830</name>
</gene>
<proteinExistence type="predicted"/>
<evidence type="ECO:0000313" key="5">
    <source>
        <dbReference type="EMBL" id="MBR8640429.1"/>
    </source>
</evidence>
<evidence type="ECO:0000313" key="6">
    <source>
        <dbReference type="Proteomes" id="UP000682308"/>
    </source>
</evidence>
<comment type="caution">
    <text evidence="5">The sequence shown here is derived from an EMBL/GenBank/DDBJ whole genome shotgun (WGS) entry which is preliminary data.</text>
</comment>
<dbReference type="SUPFAM" id="SSF51905">
    <property type="entry name" value="FAD/NAD(P)-binding domain"/>
    <property type="match status" value="1"/>
</dbReference>
<dbReference type="EMBL" id="JAGTPG010000002">
    <property type="protein sequence ID" value="MBR8640429.1"/>
    <property type="molecule type" value="Genomic_DNA"/>
</dbReference>
<evidence type="ECO:0000256" key="2">
    <source>
        <dbReference type="ARBA" id="ARBA00023002"/>
    </source>
</evidence>
<dbReference type="InterPro" id="IPR001613">
    <property type="entry name" value="Flavin_amine_oxidase"/>
</dbReference>
<dbReference type="InterPro" id="IPR002937">
    <property type="entry name" value="Amino_oxidase"/>
</dbReference>
<feature type="binding site" evidence="3">
    <location>
        <position position="231"/>
    </location>
    <ligand>
        <name>FAD</name>
        <dbReference type="ChEBI" id="CHEBI:57692"/>
    </ligand>
</feature>
<keyword evidence="6" id="KW-1185">Reference proteome</keyword>
<dbReference type="InterPro" id="IPR036188">
    <property type="entry name" value="FAD/NAD-bd_sf"/>
</dbReference>
<feature type="binding site" evidence="3">
    <location>
        <position position="345"/>
    </location>
    <ligand>
        <name>substrate</name>
    </ligand>
</feature>
<dbReference type="AlphaFoldDB" id="A0A941FCT0"/>
<comment type="cofactor">
    <cofactor evidence="1">
        <name>FAD</name>
        <dbReference type="ChEBI" id="CHEBI:57692"/>
    </cofactor>
</comment>
<feature type="domain" description="Amine oxidase" evidence="4">
    <location>
        <begin position="11"/>
        <end position="439"/>
    </location>
</feature>
<evidence type="ECO:0000256" key="3">
    <source>
        <dbReference type="PIRSR" id="PIRSR601613-1"/>
    </source>
</evidence>
<dbReference type="Pfam" id="PF01593">
    <property type="entry name" value="Amino_oxidase"/>
    <property type="match status" value="1"/>
</dbReference>
<evidence type="ECO:0000259" key="4">
    <source>
        <dbReference type="Pfam" id="PF01593"/>
    </source>
</evidence>
<dbReference type="InterPro" id="IPR050464">
    <property type="entry name" value="Zeta_carotene_desat/Oxidored"/>
</dbReference>
<name>A0A941FCT0_9ACTN</name>
<dbReference type="Gene3D" id="3.50.50.60">
    <property type="entry name" value="FAD/NAD(P)-binding domain"/>
    <property type="match status" value="1"/>
</dbReference>
<protein>
    <submittedName>
        <fullName evidence="5">FAD-dependent oxidoreductase</fullName>
    </submittedName>
</protein>
<sequence>MRDVVIVGGGIAGLSAAWRLRHFDTLLLESSHRVGGRIRSERRGPYWLNWGGHVYAGGNSATSWLLNSTGVDSVPVPGSLSALSMNGKLLLRGRVETYPFRIPMAWPARVGMVRAGAKVALRVARYARIVGRRPGETEAQRQQRIYEFMNDRSFKDFIGDLPEDAEALFKPTVTRSAADIDQLSAGAGVGYFSLVWNIGSGLSQSIVGGPATLTESIAAALGERVRLQAPVDEIVRKQNSVVVRYTEDGVQQEVEARCVVLATPATVAHRVAVDLDRDVREALAQVVYGPYVSAAFLTNETGRQVWDDAYAIATPKRSFNVALNHSNIARGHEPERQPGSSFMTFSPGSLARELLEQDDDSVLRVYLEDLDQVLPGFAEQVVEAEVQRWPTGAPYCFPGRAKLQPTLTRHSGRVLLAGDYLGTFYTETAIQSGLSAAQEARSLLATERQTAHRALTPPPESWAGPYCREIP</sequence>
<keyword evidence="2" id="KW-0560">Oxidoreductase</keyword>
<dbReference type="PRINTS" id="PR00757">
    <property type="entry name" value="AMINEOXDASEF"/>
</dbReference>
<evidence type="ECO:0000256" key="1">
    <source>
        <dbReference type="ARBA" id="ARBA00001974"/>
    </source>
</evidence>